<dbReference type="STRING" id="1073090.A0A1L9S8M0"/>
<dbReference type="EMBL" id="KV878351">
    <property type="protein sequence ID" value="OJJ43497.1"/>
    <property type="molecule type" value="Genomic_DNA"/>
</dbReference>
<dbReference type="Pfam" id="PF00106">
    <property type="entry name" value="adh_short"/>
    <property type="match status" value="1"/>
</dbReference>
<keyword evidence="2" id="KW-0560">Oxidoreductase</keyword>
<dbReference type="PANTHER" id="PTHR43086">
    <property type="entry name" value="VERY-LONG-CHAIN 3-OXOOACYL-COA REDUCTASE"/>
    <property type="match status" value="1"/>
</dbReference>
<dbReference type="GO" id="GO:0030497">
    <property type="term" value="P:fatty acid elongation"/>
    <property type="evidence" value="ECO:0007669"/>
    <property type="project" value="TreeGrafter"/>
</dbReference>
<keyword evidence="1" id="KW-0521">NADP</keyword>
<organism evidence="4 5">
    <name type="scientific">Penicilliopsis zonata CBS 506.65</name>
    <dbReference type="NCBI Taxonomy" id="1073090"/>
    <lineage>
        <taxon>Eukaryota</taxon>
        <taxon>Fungi</taxon>
        <taxon>Dikarya</taxon>
        <taxon>Ascomycota</taxon>
        <taxon>Pezizomycotina</taxon>
        <taxon>Eurotiomycetes</taxon>
        <taxon>Eurotiomycetidae</taxon>
        <taxon>Eurotiales</taxon>
        <taxon>Aspergillaceae</taxon>
        <taxon>Penicilliopsis</taxon>
    </lineage>
</organism>
<sequence>MKCDWLVAHNWARIVLQLPHSTAVSAMAIFGTVESGPLPSRNRRPSTQLGLEDINLIVLVNNAGGAAERTLDTLGGLSANRLTADASVNALFPILLLRQLTPVLCHSSLGLIINIGWLADLGVTKTGSYSASKAFLMKLTESLGCEMRVARHDIEVLGVRVGNVWGTGQTVAHAPGIFAPDAATMAEAVLARVGYGRAVVVRH</sequence>
<dbReference type="SUPFAM" id="SSF51735">
    <property type="entry name" value="NAD(P)-binding Rossmann-fold domains"/>
    <property type="match status" value="1"/>
</dbReference>
<dbReference type="GO" id="GO:0016491">
    <property type="term" value="F:oxidoreductase activity"/>
    <property type="evidence" value="ECO:0007669"/>
    <property type="project" value="UniProtKB-KW"/>
</dbReference>
<name>A0A1L9S8M0_9EURO</name>
<dbReference type="OrthoDB" id="47007at2759"/>
<evidence type="ECO:0000256" key="1">
    <source>
        <dbReference type="ARBA" id="ARBA00022857"/>
    </source>
</evidence>
<dbReference type="RefSeq" id="XP_022578007.1">
    <property type="nucleotide sequence ID" value="XM_022725115.1"/>
</dbReference>
<dbReference type="GO" id="GO:0005783">
    <property type="term" value="C:endoplasmic reticulum"/>
    <property type="evidence" value="ECO:0007669"/>
    <property type="project" value="TreeGrafter"/>
</dbReference>
<dbReference type="AlphaFoldDB" id="A0A1L9S8M0"/>
<dbReference type="InterPro" id="IPR036291">
    <property type="entry name" value="NAD(P)-bd_dom_sf"/>
</dbReference>
<evidence type="ECO:0000256" key="3">
    <source>
        <dbReference type="RuleBase" id="RU000363"/>
    </source>
</evidence>
<reference evidence="5" key="1">
    <citation type="journal article" date="2017" name="Genome Biol.">
        <title>Comparative genomics reveals high biological diversity and specific adaptations in the industrially and medically important fungal genus Aspergillus.</title>
        <authorList>
            <person name="de Vries R.P."/>
            <person name="Riley R."/>
            <person name="Wiebenga A."/>
            <person name="Aguilar-Osorio G."/>
            <person name="Amillis S."/>
            <person name="Uchima C.A."/>
            <person name="Anderluh G."/>
            <person name="Asadollahi M."/>
            <person name="Askin M."/>
            <person name="Barry K."/>
            <person name="Battaglia E."/>
            <person name="Bayram O."/>
            <person name="Benocci T."/>
            <person name="Braus-Stromeyer S.A."/>
            <person name="Caldana C."/>
            <person name="Canovas D."/>
            <person name="Cerqueira G.C."/>
            <person name="Chen F."/>
            <person name="Chen W."/>
            <person name="Choi C."/>
            <person name="Clum A."/>
            <person name="Dos Santos R.A."/>
            <person name="Damasio A.R."/>
            <person name="Diallinas G."/>
            <person name="Emri T."/>
            <person name="Fekete E."/>
            <person name="Flipphi M."/>
            <person name="Freyberg S."/>
            <person name="Gallo A."/>
            <person name="Gournas C."/>
            <person name="Habgood R."/>
            <person name="Hainaut M."/>
            <person name="Harispe M.L."/>
            <person name="Henrissat B."/>
            <person name="Hilden K.S."/>
            <person name="Hope R."/>
            <person name="Hossain A."/>
            <person name="Karabika E."/>
            <person name="Karaffa L."/>
            <person name="Karanyi Z."/>
            <person name="Krasevec N."/>
            <person name="Kuo A."/>
            <person name="Kusch H."/>
            <person name="LaButti K."/>
            <person name="Lagendijk E.L."/>
            <person name="Lapidus A."/>
            <person name="Levasseur A."/>
            <person name="Lindquist E."/>
            <person name="Lipzen A."/>
            <person name="Logrieco A.F."/>
            <person name="MacCabe A."/>
            <person name="Maekelae M.R."/>
            <person name="Malavazi I."/>
            <person name="Melin P."/>
            <person name="Meyer V."/>
            <person name="Mielnichuk N."/>
            <person name="Miskei M."/>
            <person name="Molnar A.P."/>
            <person name="Mule G."/>
            <person name="Ngan C.Y."/>
            <person name="Orejas M."/>
            <person name="Orosz E."/>
            <person name="Ouedraogo J.P."/>
            <person name="Overkamp K.M."/>
            <person name="Park H.-S."/>
            <person name="Perrone G."/>
            <person name="Piumi F."/>
            <person name="Punt P.J."/>
            <person name="Ram A.F."/>
            <person name="Ramon A."/>
            <person name="Rauscher S."/>
            <person name="Record E."/>
            <person name="Riano-Pachon D.M."/>
            <person name="Robert V."/>
            <person name="Roehrig J."/>
            <person name="Ruller R."/>
            <person name="Salamov A."/>
            <person name="Salih N.S."/>
            <person name="Samson R.A."/>
            <person name="Sandor E."/>
            <person name="Sanguinetti M."/>
            <person name="Schuetze T."/>
            <person name="Sepcic K."/>
            <person name="Shelest E."/>
            <person name="Sherlock G."/>
            <person name="Sophianopoulou V."/>
            <person name="Squina F.M."/>
            <person name="Sun H."/>
            <person name="Susca A."/>
            <person name="Todd R.B."/>
            <person name="Tsang A."/>
            <person name="Unkles S.E."/>
            <person name="van de Wiele N."/>
            <person name="van Rossen-Uffink D."/>
            <person name="Oliveira J.V."/>
            <person name="Vesth T.C."/>
            <person name="Visser J."/>
            <person name="Yu J.-H."/>
            <person name="Zhou M."/>
            <person name="Andersen M.R."/>
            <person name="Archer D.B."/>
            <person name="Baker S.E."/>
            <person name="Benoit I."/>
            <person name="Brakhage A.A."/>
            <person name="Braus G.H."/>
            <person name="Fischer R."/>
            <person name="Frisvad J.C."/>
            <person name="Goldman G.H."/>
            <person name="Houbraken J."/>
            <person name="Oakley B."/>
            <person name="Pocsi I."/>
            <person name="Scazzocchio C."/>
            <person name="Seiboth B."/>
            <person name="vanKuyk P.A."/>
            <person name="Wortman J."/>
            <person name="Dyer P.S."/>
            <person name="Grigoriev I.V."/>
        </authorList>
    </citation>
    <scope>NUCLEOTIDE SEQUENCE [LARGE SCALE GENOMIC DNA]</scope>
    <source>
        <strain evidence="5">CBS 506.65</strain>
    </source>
</reference>
<comment type="similarity">
    <text evidence="3">Belongs to the short-chain dehydrogenases/reductases (SDR) family.</text>
</comment>
<proteinExistence type="inferred from homology"/>
<evidence type="ECO:0000313" key="5">
    <source>
        <dbReference type="Proteomes" id="UP000184188"/>
    </source>
</evidence>
<dbReference type="GeneID" id="34611580"/>
<accession>A0A1L9S8M0</accession>
<dbReference type="InterPro" id="IPR002347">
    <property type="entry name" value="SDR_fam"/>
</dbReference>
<dbReference type="PRINTS" id="PR00080">
    <property type="entry name" value="SDRFAMILY"/>
</dbReference>
<gene>
    <name evidence="4" type="ORF">ASPZODRAFT_145851</name>
</gene>
<protein>
    <recommendedName>
        <fullName evidence="6">Ketoreductase (KR) domain-containing protein</fullName>
    </recommendedName>
</protein>
<keyword evidence="5" id="KW-1185">Reference proteome</keyword>
<evidence type="ECO:0008006" key="6">
    <source>
        <dbReference type="Google" id="ProtNLM"/>
    </source>
</evidence>
<evidence type="ECO:0000256" key="2">
    <source>
        <dbReference type="ARBA" id="ARBA00023002"/>
    </source>
</evidence>
<dbReference type="PANTHER" id="PTHR43086:SF2">
    <property type="entry name" value="HYDROXYSTEROID DEHYDROGENASE-LIKE PROTEIN 1"/>
    <property type="match status" value="1"/>
</dbReference>
<evidence type="ECO:0000313" key="4">
    <source>
        <dbReference type="EMBL" id="OJJ43497.1"/>
    </source>
</evidence>
<dbReference type="VEuPathDB" id="FungiDB:ASPZODRAFT_145851"/>
<dbReference type="Proteomes" id="UP000184188">
    <property type="component" value="Unassembled WGS sequence"/>
</dbReference>
<dbReference type="Gene3D" id="3.40.50.720">
    <property type="entry name" value="NAD(P)-binding Rossmann-like Domain"/>
    <property type="match status" value="1"/>
</dbReference>